<dbReference type="AlphaFoldDB" id="A0A1G2PW53"/>
<sequence length="392" mass="42537">MIILGIETSCDDTCASIIKASGSLNAPKFKILSNVVSSQVKIHKKYGGVMPAMAARAHAKNIVPVYKKAFKKAGIKPKKIDLIAVTTHPGLMPALLVGVHSARTLAWALKKPILGIDHMQGHAVAHLLAPNTKSPAYAKASAGKQNSNSKPIRFPAIGLLVSGGHTQIILMRDYNNIKLIGETLDDAAGEAFDKVARLLGLPFPGGPPVAACAERSRSTAATAKLKAQSEKRKIKLPRPMLTSNDYNFSFSGLKTAVLYLVQDLQKKYGKRLPTYIRNEICAEFQQSVIDVLTIKTIKAAKKYKAKTIIIGGGVASNTELRKQLTETLRHSSGQEITLRMPTPALSLDNAAMIAAAAYFNWKKGNPSTSLDRARDKSLRARRSSWRNIKIKL</sequence>
<keyword evidence="5 8" id="KW-0408">Iron</keyword>
<reference evidence="10 11" key="1">
    <citation type="journal article" date="2016" name="Nat. Commun.">
        <title>Thousands of microbial genomes shed light on interconnected biogeochemical processes in an aquifer system.</title>
        <authorList>
            <person name="Anantharaman K."/>
            <person name="Brown C.T."/>
            <person name="Hug L.A."/>
            <person name="Sharon I."/>
            <person name="Castelle C.J."/>
            <person name="Probst A.J."/>
            <person name="Thomas B.C."/>
            <person name="Singh A."/>
            <person name="Wilkins M.J."/>
            <person name="Karaoz U."/>
            <person name="Brodie E.L."/>
            <person name="Williams K.H."/>
            <person name="Hubbard S.S."/>
            <person name="Banfield J.F."/>
        </authorList>
    </citation>
    <scope>NUCLEOTIDE SEQUENCE [LARGE SCALE GENOMIC DNA]</scope>
</reference>
<dbReference type="EMBL" id="MHSW01000008">
    <property type="protein sequence ID" value="OHA52533.1"/>
    <property type="molecule type" value="Genomic_DNA"/>
</dbReference>
<dbReference type="GO" id="GO:0005506">
    <property type="term" value="F:iron ion binding"/>
    <property type="evidence" value="ECO:0007669"/>
    <property type="project" value="UniProtKB-UniRule"/>
</dbReference>
<dbReference type="Gene3D" id="3.30.420.40">
    <property type="match status" value="2"/>
</dbReference>
<dbReference type="SUPFAM" id="SSF53067">
    <property type="entry name" value="Actin-like ATPase domain"/>
    <property type="match status" value="1"/>
</dbReference>
<evidence type="ECO:0000256" key="6">
    <source>
        <dbReference type="ARBA" id="ARBA00023315"/>
    </source>
</evidence>
<dbReference type="NCBIfam" id="TIGR00329">
    <property type="entry name" value="gcp_kae1"/>
    <property type="match status" value="1"/>
</dbReference>
<evidence type="ECO:0000256" key="4">
    <source>
        <dbReference type="ARBA" id="ARBA00022723"/>
    </source>
</evidence>
<proteinExistence type="inferred from homology"/>
<dbReference type="PRINTS" id="PR00789">
    <property type="entry name" value="OSIALOPTASE"/>
</dbReference>
<feature type="binding site" evidence="8">
    <location>
        <position position="317"/>
    </location>
    <ligand>
        <name>substrate</name>
    </ligand>
</feature>
<dbReference type="Pfam" id="PF00814">
    <property type="entry name" value="TsaD"/>
    <property type="match status" value="1"/>
</dbReference>
<protein>
    <recommendedName>
        <fullName evidence="8">tRNA N6-adenosine threonylcarbamoyltransferase</fullName>
        <ecNumber evidence="8">2.3.1.234</ecNumber>
    </recommendedName>
    <alternativeName>
        <fullName evidence="8">N6-L-threonylcarbamoyladenine synthase</fullName>
        <shortName evidence="8">t(6)A synthase</shortName>
    </alternativeName>
    <alternativeName>
        <fullName evidence="8">t(6)A37 threonylcarbamoyladenosine biosynthesis protein TsaD</fullName>
    </alternativeName>
    <alternativeName>
        <fullName evidence="8">tRNA threonylcarbamoyladenosine biosynthesis protein TsaD</fullName>
    </alternativeName>
</protein>
<comment type="function">
    <text evidence="8">Required for the formation of a threonylcarbamoyl group on adenosine at position 37 (t(6)A37) in tRNAs that read codons beginning with adenine. Is involved in the transfer of the threonylcarbamoyl moiety of threonylcarbamoyl-AMP (TC-AMP) to the N6 group of A37, together with TsaE and TsaB. TsaD likely plays a direct catalytic role in this reaction.</text>
</comment>
<comment type="caution">
    <text evidence="10">The sequence shown here is derived from an EMBL/GenBank/DDBJ whole genome shotgun (WGS) entry which is preliminary data.</text>
</comment>
<comment type="similarity">
    <text evidence="8">Belongs to the KAE1 / TsaD family.</text>
</comment>
<dbReference type="HAMAP" id="MF_01445">
    <property type="entry name" value="TsaD"/>
    <property type="match status" value="1"/>
</dbReference>
<dbReference type="InterPro" id="IPR017860">
    <property type="entry name" value="Peptidase_M22_CS"/>
</dbReference>
<dbReference type="Proteomes" id="UP000176951">
    <property type="component" value="Unassembled WGS sequence"/>
</dbReference>
<gene>
    <name evidence="8" type="primary">tsaD</name>
    <name evidence="10" type="ORF">A3A97_03910</name>
</gene>
<dbReference type="PANTHER" id="PTHR11735:SF6">
    <property type="entry name" value="TRNA N6-ADENOSINE THREONYLCARBAMOYLTRANSFERASE, MITOCHONDRIAL"/>
    <property type="match status" value="1"/>
</dbReference>
<keyword evidence="1 8" id="KW-0963">Cytoplasm</keyword>
<organism evidence="10 11">
    <name type="scientific">Candidatus Terrybacteria bacterium RIFCSPLOWO2_01_FULL_40_23</name>
    <dbReference type="NCBI Taxonomy" id="1802366"/>
    <lineage>
        <taxon>Bacteria</taxon>
        <taxon>Candidatus Terryibacteriota</taxon>
    </lineage>
</organism>
<dbReference type="InterPro" id="IPR022450">
    <property type="entry name" value="TsaD"/>
</dbReference>
<evidence type="ECO:0000256" key="8">
    <source>
        <dbReference type="HAMAP-Rule" id="MF_01445"/>
    </source>
</evidence>
<evidence type="ECO:0000256" key="7">
    <source>
        <dbReference type="ARBA" id="ARBA00048117"/>
    </source>
</evidence>
<keyword evidence="3 8" id="KW-0819">tRNA processing</keyword>
<evidence type="ECO:0000259" key="9">
    <source>
        <dbReference type="Pfam" id="PF00814"/>
    </source>
</evidence>
<feature type="binding site" evidence="8">
    <location>
        <position position="206"/>
    </location>
    <ligand>
        <name>substrate</name>
    </ligand>
</feature>
<dbReference type="GO" id="GO:0002949">
    <property type="term" value="P:tRNA threonylcarbamoyladenosine modification"/>
    <property type="evidence" value="ECO:0007669"/>
    <property type="project" value="UniProtKB-UniRule"/>
</dbReference>
<evidence type="ECO:0000256" key="2">
    <source>
        <dbReference type="ARBA" id="ARBA00022679"/>
    </source>
</evidence>
<comment type="catalytic activity">
    <reaction evidence="7 8">
        <text>L-threonylcarbamoyladenylate + adenosine(37) in tRNA = N(6)-L-threonylcarbamoyladenosine(37) in tRNA + AMP + H(+)</text>
        <dbReference type="Rhea" id="RHEA:37059"/>
        <dbReference type="Rhea" id="RHEA-COMP:10162"/>
        <dbReference type="Rhea" id="RHEA-COMP:10163"/>
        <dbReference type="ChEBI" id="CHEBI:15378"/>
        <dbReference type="ChEBI" id="CHEBI:73682"/>
        <dbReference type="ChEBI" id="CHEBI:74411"/>
        <dbReference type="ChEBI" id="CHEBI:74418"/>
        <dbReference type="ChEBI" id="CHEBI:456215"/>
        <dbReference type="EC" id="2.3.1.234"/>
    </reaction>
</comment>
<dbReference type="FunFam" id="3.30.420.40:FF:000012">
    <property type="entry name" value="tRNA N6-adenosine threonylcarbamoyltransferase"/>
    <property type="match status" value="1"/>
</dbReference>
<dbReference type="NCBIfam" id="TIGR03723">
    <property type="entry name" value="T6A_TsaD_YgjD"/>
    <property type="match status" value="1"/>
</dbReference>
<comment type="caution">
    <text evidence="8">Lacks conserved residue(s) required for the propagation of feature annotation.</text>
</comment>
<dbReference type="InterPro" id="IPR000905">
    <property type="entry name" value="Gcp-like_dom"/>
</dbReference>
<feature type="binding site" evidence="8">
    <location>
        <position position="193"/>
    </location>
    <ligand>
        <name>substrate</name>
    </ligand>
</feature>
<evidence type="ECO:0000313" key="10">
    <source>
        <dbReference type="EMBL" id="OHA52533.1"/>
    </source>
</evidence>
<dbReference type="InterPro" id="IPR017861">
    <property type="entry name" value="KAE1/TsaD"/>
</dbReference>
<dbReference type="InterPro" id="IPR043129">
    <property type="entry name" value="ATPase_NBD"/>
</dbReference>
<dbReference type="EC" id="2.3.1.234" evidence="8"/>
<dbReference type="GO" id="GO:0005737">
    <property type="term" value="C:cytoplasm"/>
    <property type="evidence" value="ECO:0007669"/>
    <property type="project" value="UniProtKB-SubCell"/>
</dbReference>
<comment type="subcellular location">
    <subcellularLocation>
        <location evidence="8">Cytoplasm</location>
    </subcellularLocation>
</comment>
<feature type="binding site" evidence="8">
    <location>
        <position position="118"/>
    </location>
    <ligand>
        <name>Fe cation</name>
        <dbReference type="ChEBI" id="CHEBI:24875"/>
    </ligand>
</feature>
<dbReference type="GO" id="GO:0061711">
    <property type="term" value="F:tRNA N(6)-L-threonylcarbamoyladenine synthase activity"/>
    <property type="evidence" value="ECO:0007669"/>
    <property type="project" value="UniProtKB-EC"/>
</dbReference>
<feature type="binding site" evidence="8">
    <location>
        <begin position="160"/>
        <end position="164"/>
    </location>
    <ligand>
        <name>substrate</name>
    </ligand>
</feature>
<evidence type="ECO:0000313" key="11">
    <source>
        <dbReference type="Proteomes" id="UP000176951"/>
    </source>
</evidence>
<keyword evidence="6 8" id="KW-0012">Acyltransferase</keyword>
<evidence type="ECO:0000256" key="5">
    <source>
        <dbReference type="ARBA" id="ARBA00023004"/>
    </source>
</evidence>
<feature type="binding site" evidence="8">
    <location>
        <position position="122"/>
    </location>
    <ligand>
        <name>Fe cation</name>
        <dbReference type="ChEBI" id="CHEBI:24875"/>
    </ligand>
</feature>
<comment type="cofactor">
    <cofactor evidence="8">
        <name>Fe(2+)</name>
        <dbReference type="ChEBI" id="CHEBI:29033"/>
    </cofactor>
    <text evidence="8">Binds 1 Fe(2+) ion per subunit.</text>
</comment>
<dbReference type="PROSITE" id="PS01016">
    <property type="entry name" value="GLYCOPROTEASE"/>
    <property type="match status" value="1"/>
</dbReference>
<keyword evidence="2 8" id="KW-0808">Transferase</keyword>
<keyword evidence="4 8" id="KW-0479">Metal-binding</keyword>
<feature type="binding site" evidence="8">
    <location>
        <position position="348"/>
    </location>
    <ligand>
        <name>Fe cation</name>
        <dbReference type="ChEBI" id="CHEBI:24875"/>
    </ligand>
</feature>
<evidence type="ECO:0000256" key="1">
    <source>
        <dbReference type="ARBA" id="ARBA00022490"/>
    </source>
</evidence>
<dbReference type="PANTHER" id="PTHR11735">
    <property type="entry name" value="TRNA N6-ADENOSINE THREONYLCARBAMOYLTRANSFERASE"/>
    <property type="match status" value="1"/>
</dbReference>
<name>A0A1G2PW53_9BACT</name>
<feature type="domain" description="Gcp-like" evidence="9">
    <location>
        <begin position="30"/>
        <end position="354"/>
    </location>
</feature>
<evidence type="ECO:0000256" key="3">
    <source>
        <dbReference type="ARBA" id="ARBA00022694"/>
    </source>
</evidence>
<dbReference type="FunFam" id="3.30.420.40:FF:000040">
    <property type="entry name" value="tRNA N6-adenosine threonylcarbamoyltransferase"/>
    <property type="match status" value="1"/>
</dbReference>
<accession>A0A1G2PW53</accession>